<dbReference type="EMBL" id="OZ034813">
    <property type="protein sequence ID" value="CAL1355577.1"/>
    <property type="molecule type" value="Genomic_DNA"/>
</dbReference>
<dbReference type="InterPro" id="IPR002156">
    <property type="entry name" value="RNaseH_domain"/>
</dbReference>
<protein>
    <recommendedName>
        <fullName evidence="1">RNase H type-1 domain-containing protein</fullName>
    </recommendedName>
</protein>
<dbReference type="GO" id="GO:0003676">
    <property type="term" value="F:nucleic acid binding"/>
    <property type="evidence" value="ECO:0007669"/>
    <property type="project" value="InterPro"/>
</dbReference>
<dbReference type="Proteomes" id="UP001497516">
    <property type="component" value="Chromosome 1"/>
</dbReference>
<dbReference type="GO" id="GO:0004523">
    <property type="term" value="F:RNA-DNA hybrid ribonuclease activity"/>
    <property type="evidence" value="ECO:0007669"/>
    <property type="project" value="InterPro"/>
</dbReference>
<reference evidence="2 3" key="1">
    <citation type="submission" date="2024-04" db="EMBL/GenBank/DDBJ databases">
        <authorList>
            <person name="Fracassetti M."/>
        </authorList>
    </citation>
    <scope>NUCLEOTIDE SEQUENCE [LARGE SCALE GENOMIC DNA]</scope>
</reference>
<dbReference type="SUPFAM" id="SSF53098">
    <property type="entry name" value="Ribonuclease H-like"/>
    <property type="match status" value="1"/>
</dbReference>
<accession>A0AAV2CHZ6</accession>
<evidence type="ECO:0000313" key="3">
    <source>
        <dbReference type="Proteomes" id="UP001497516"/>
    </source>
</evidence>
<dbReference type="CDD" id="cd06222">
    <property type="entry name" value="RNase_H_like"/>
    <property type="match status" value="1"/>
</dbReference>
<feature type="domain" description="RNase H type-1" evidence="1">
    <location>
        <begin position="40"/>
        <end position="160"/>
    </location>
</feature>
<keyword evidence="3" id="KW-1185">Reference proteome</keyword>
<dbReference type="InterPro" id="IPR044730">
    <property type="entry name" value="RNase_H-like_dom_plant"/>
</dbReference>
<dbReference type="AlphaFoldDB" id="A0AAV2CHZ6"/>
<proteinExistence type="predicted"/>
<dbReference type="PANTHER" id="PTHR47074:SF48">
    <property type="entry name" value="POLYNUCLEOTIDYL TRANSFERASE, RIBONUCLEASE H-LIKE SUPERFAMILY PROTEIN"/>
    <property type="match status" value="1"/>
</dbReference>
<evidence type="ECO:0000313" key="2">
    <source>
        <dbReference type="EMBL" id="CAL1355577.1"/>
    </source>
</evidence>
<dbReference type="Pfam" id="PF13456">
    <property type="entry name" value="RVT_3"/>
    <property type="match status" value="1"/>
</dbReference>
<dbReference type="InterPro" id="IPR012337">
    <property type="entry name" value="RNaseH-like_sf"/>
</dbReference>
<dbReference type="InterPro" id="IPR052929">
    <property type="entry name" value="RNase_H-like_EbsB-rel"/>
</dbReference>
<dbReference type="Gene3D" id="3.30.420.10">
    <property type="entry name" value="Ribonuclease H-like superfamily/Ribonuclease H"/>
    <property type="match status" value="1"/>
</dbReference>
<dbReference type="InterPro" id="IPR036397">
    <property type="entry name" value="RNaseH_sf"/>
</dbReference>
<evidence type="ECO:0000259" key="1">
    <source>
        <dbReference type="Pfam" id="PF13456"/>
    </source>
</evidence>
<name>A0AAV2CHZ6_9ROSI</name>
<dbReference type="PANTHER" id="PTHR47074">
    <property type="entry name" value="BNAC02G40300D PROTEIN"/>
    <property type="match status" value="1"/>
</dbReference>
<sequence>MTKAERWLEEYQEYQKRIEGDQEKKNYLWRPPVSTDFKVNVDAACFDGEGSGFRMVIRDREGKFCLASVKRSRVQWTPEMEECLAIRWGIDLAVEHGFGQCEIETDCLGVVHKLRSEGKVMTEEGVLCEELHDHLRDLGSIKVDFSGRNSNKSAHLMAHSTCEWERSRSVGYKPTIFSDGSAFNRFL</sequence>
<gene>
    <name evidence="2" type="ORF">LTRI10_LOCUS3331</name>
</gene>
<organism evidence="2 3">
    <name type="scientific">Linum trigynum</name>
    <dbReference type="NCBI Taxonomy" id="586398"/>
    <lineage>
        <taxon>Eukaryota</taxon>
        <taxon>Viridiplantae</taxon>
        <taxon>Streptophyta</taxon>
        <taxon>Embryophyta</taxon>
        <taxon>Tracheophyta</taxon>
        <taxon>Spermatophyta</taxon>
        <taxon>Magnoliopsida</taxon>
        <taxon>eudicotyledons</taxon>
        <taxon>Gunneridae</taxon>
        <taxon>Pentapetalae</taxon>
        <taxon>rosids</taxon>
        <taxon>fabids</taxon>
        <taxon>Malpighiales</taxon>
        <taxon>Linaceae</taxon>
        <taxon>Linum</taxon>
    </lineage>
</organism>